<comment type="caution">
    <text evidence="1">The sequence shown here is derived from an EMBL/GenBank/DDBJ whole genome shotgun (WGS) entry which is preliminary data.</text>
</comment>
<dbReference type="EMBL" id="CM004392">
    <property type="protein sequence ID" value="KAG8652153.1"/>
    <property type="molecule type" value="Genomic_DNA"/>
</dbReference>
<sequence length="186" mass="20842">MKDLEETLKIEGGTVETHLGRQWERKSSPHVRTPAFKKTNTVLQVEQSSTWMTPYLRYLEEGKLPEDKDEARKIAARAANYQAIRGTLYRKGKSSPWLRCVSPEEAAKVMEEIHRGLCGAHEGAGTLANKIFRHGLSEGATYVRDLPTPSEPPPLLKRAYPVHGLSHNGESTSWDLSPRLRGKGNL</sequence>
<keyword evidence="2" id="KW-1185">Reference proteome</keyword>
<accession>A0ACB7HHH9</accession>
<gene>
    <name evidence="1" type="ORF">MANES_06G056433v8</name>
</gene>
<dbReference type="Proteomes" id="UP000091857">
    <property type="component" value="Chromosome 6"/>
</dbReference>
<organism evidence="1 2">
    <name type="scientific">Manihot esculenta</name>
    <name type="common">Cassava</name>
    <name type="synonym">Jatropha manihot</name>
    <dbReference type="NCBI Taxonomy" id="3983"/>
    <lineage>
        <taxon>Eukaryota</taxon>
        <taxon>Viridiplantae</taxon>
        <taxon>Streptophyta</taxon>
        <taxon>Embryophyta</taxon>
        <taxon>Tracheophyta</taxon>
        <taxon>Spermatophyta</taxon>
        <taxon>Magnoliopsida</taxon>
        <taxon>eudicotyledons</taxon>
        <taxon>Gunneridae</taxon>
        <taxon>Pentapetalae</taxon>
        <taxon>rosids</taxon>
        <taxon>fabids</taxon>
        <taxon>Malpighiales</taxon>
        <taxon>Euphorbiaceae</taxon>
        <taxon>Crotonoideae</taxon>
        <taxon>Manihoteae</taxon>
        <taxon>Manihot</taxon>
    </lineage>
</organism>
<evidence type="ECO:0000313" key="2">
    <source>
        <dbReference type="Proteomes" id="UP000091857"/>
    </source>
</evidence>
<evidence type="ECO:0000313" key="1">
    <source>
        <dbReference type="EMBL" id="KAG8652153.1"/>
    </source>
</evidence>
<protein>
    <submittedName>
        <fullName evidence="1">Uncharacterized protein</fullName>
    </submittedName>
</protein>
<proteinExistence type="predicted"/>
<reference evidence="2" key="1">
    <citation type="journal article" date="2016" name="Nat. Biotechnol.">
        <title>Sequencing wild and cultivated cassava and related species reveals extensive interspecific hybridization and genetic diversity.</title>
        <authorList>
            <person name="Bredeson J.V."/>
            <person name="Lyons J.B."/>
            <person name="Prochnik S.E."/>
            <person name="Wu G.A."/>
            <person name="Ha C.M."/>
            <person name="Edsinger-Gonzales E."/>
            <person name="Grimwood J."/>
            <person name="Schmutz J."/>
            <person name="Rabbi I.Y."/>
            <person name="Egesi C."/>
            <person name="Nauluvula P."/>
            <person name="Lebot V."/>
            <person name="Ndunguru J."/>
            <person name="Mkamilo G."/>
            <person name="Bart R.S."/>
            <person name="Setter T.L."/>
            <person name="Gleadow R.M."/>
            <person name="Kulakow P."/>
            <person name="Ferguson M.E."/>
            <person name="Rounsley S."/>
            <person name="Rokhsar D.S."/>
        </authorList>
    </citation>
    <scope>NUCLEOTIDE SEQUENCE [LARGE SCALE GENOMIC DNA]</scope>
    <source>
        <strain evidence="2">cv. AM560-2</strain>
    </source>
</reference>
<name>A0ACB7HHH9_MANES</name>